<dbReference type="GO" id="GO:0005634">
    <property type="term" value="C:nucleus"/>
    <property type="evidence" value="ECO:0007669"/>
    <property type="project" value="TreeGrafter"/>
</dbReference>
<evidence type="ECO:0000256" key="2">
    <source>
        <dbReference type="SAM" id="MobiDB-lite"/>
    </source>
</evidence>
<evidence type="ECO:0000313" key="4">
    <source>
        <dbReference type="Proteomes" id="UP000228934"/>
    </source>
</evidence>
<gene>
    <name evidence="3" type="ORF">AB205_0136840</name>
</gene>
<dbReference type="GO" id="GO:0000785">
    <property type="term" value="C:chromatin"/>
    <property type="evidence" value="ECO:0007669"/>
    <property type="project" value="TreeGrafter"/>
</dbReference>
<comment type="similarity">
    <text evidence="1">Belongs to the SCC3 family.</text>
</comment>
<dbReference type="GO" id="GO:0007062">
    <property type="term" value="P:sister chromatid cohesion"/>
    <property type="evidence" value="ECO:0007669"/>
    <property type="project" value="TreeGrafter"/>
</dbReference>
<dbReference type="GO" id="GO:0003682">
    <property type="term" value="F:chromatin binding"/>
    <property type="evidence" value="ECO:0007669"/>
    <property type="project" value="TreeGrafter"/>
</dbReference>
<dbReference type="GO" id="GO:0008278">
    <property type="term" value="C:cohesin complex"/>
    <property type="evidence" value="ECO:0007669"/>
    <property type="project" value="TreeGrafter"/>
</dbReference>
<protein>
    <recommendedName>
        <fullName evidence="5">STAG domain-containing protein</fullName>
    </recommendedName>
</protein>
<reference evidence="4" key="1">
    <citation type="journal article" date="2017" name="Nat. Commun.">
        <title>The North American bullfrog draft genome provides insight into hormonal regulation of long noncoding RNA.</title>
        <authorList>
            <person name="Hammond S.A."/>
            <person name="Warren R.L."/>
            <person name="Vandervalk B.P."/>
            <person name="Kucuk E."/>
            <person name="Khan H."/>
            <person name="Gibb E.A."/>
            <person name="Pandoh P."/>
            <person name="Kirk H."/>
            <person name="Zhao Y."/>
            <person name="Jones M."/>
            <person name="Mungall A.J."/>
            <person name="Coope R."/>
            <person name="Pleasance S."/>
            <person name="Moore R.A."/>
            <person name="Holt R.A."/>
            <person name="Round J.M."/>
            <person name="Ohora S."/>
            <person name="Walle B.V."/>
            <person name="Veldhoen N."/>
            <person name="Helbing C.C."/>
            <person name="Birol I."/>
        </authorList>
    </citation>
    <scope>NUCLEOTIDE SEQUENCE [LARGE SCALE GENOMIC DNA]</scope>
</reference>
<accession>A0A2G9RTL5</accession>
<dbReference type="InterPro" id="IPR039662">
    <property type="entry name" value="Cohesin_Scc3/SA"/>
</dbReference>
<dbReference type="EMBL" id="KV931248">
    <property type="protein sequence ID" value="PIO31239.1"/>
    <property type="molecule type" value="Genomic_DNA"/>
</dbReference>
<dbReference type="AlphaFoldDB" id="A0A2G9RTL5"/>
<proteinExistence type="inferred from homology"/>
<sequence>MYIILLCSLRDSTNDTGAPVHTDMSAVASEMSSDITDDMVEVKGKRKRGRPGRPPSAIKKPRKTPGERSRGEPGARGRGRANGHPQQNGEGDPVTLFEVVKMGKSAMQSVVDDWIESYKQDRDLALLDLINFFIQCSGCKGTVRIEMFRNMQNAEIIRKMTEEFDEV</sequence>
<evidence type="ECO:0008006" key="5">
    <source>
        <dbReference type="Google" id="ProtNLM"/>
    </source>
</evidence>
<dbReference type="PANTHER" id="PTHR11199">
    <property type="entry name" value="STROMAL ANTIGEN"/>
    <property type="match status" value="1"/>
</dbReference>
<feature type="region of interest" description="Disordered" evidence="2">
    <location>
        <begin position="29"/>
        <end position="93"/>
    </location>
</feature>
<name>A0A2G9RTL5_AQUCT</name>
<dbReference type="OrthoDB" id="498590at2759"/>
<dbReference type="PANTHER" id="PTHR11199:SF6">
    <property type="entry name" value="COHESIN SUBUNIT SA-1"/>
    <property type="match status" value="1"/>
</dbReference>
<organism evidence="3 4">
    <name type="scientific">Aquarana catesbeiana</name>
    <name type="common">American bullfrog</name>
    <name type="synonym">Rana catesbeiana</name>
    <dbReference type="NCBI Taxonomy" id="8400"/>
    <lineage>
        <taxon>Eukaryota</taxon>
        <taxon>Metazoa</taxon>
        <taxon>Chordata</taxon>
        <taxon>Craniata</taxon>
        <taxon>Vertebrata</taxon>
        <taxon>Euteleostomi</taxon>
        <taxon>Amphibia</taxon>
        <taxon>Batrachia</taxon>
        <taxon>Anura</taxon>
        <taxon>Neobatrachia</taxon>
        <taxon>Ranoidea</taxon>
        <taxon>Ranidae</taxon>
        <taxon>Aquarana</taxon>
    </lineage>
</organism>
<keyword evidence="4" id="KW-1185">Reference proteome</keyword>
<evidence type="ECO:0000313" key="3">
    <source>
        <dbReference type="EMBL" id="PIO31239.1"/>
    </source>
</evidence>
<feature type="compositionally biased region" description="Basic and acidic residues" evidence="2">
    <location>
        <begin position="64"/>
        <end position="75"/>
    </location>
</feature>
<evidence type="ECO:0000256" key="1">
    <source>
        <dbReference type="ARBA" id="ARBA00005486"/>
    </source>
</evidence>
<dbReference type="Proteomes" id="UP000228934">
    <property type="component" value="Unassembled WGS sequence"/>
</dbReference>